<reference evidence="1 2" key="1">
    <citation type="submission" date="2019-06" db="EMBL/GenBank/DDBJ databases">
        <title>Sequencing the genomes of 1000 actinobacteria strains.</title>
        <authorList>
            <person name="Klenk H.-P."/>
        </authorList>
    </citation>
    <scope>NUCLEOTIDE SEQUENCE [LARGE SCALE GENOMIC DNA]</scope>
    <source>
        <strain evidence="1 2">DSM 45928</strain>
    </source>
</reference>
<dbReference type="Gene3D" id="3.30.530.20">
    <property type="match status" value="1"/>
</dbReference>
<keyword evidence="2" id="KW-1185">Reference proteome</keyword>
<dbReference type="InParanoid" id="A0A543AU95"/>
<dbReference type="EMBL" id="VFOW01000001">
    <property type="protein sequence ID" value="TQL76152.1"/>
    <property type="molecule type" value="Genomic_DNA"/>
</dbReference>
<proteinExistence type="predicted"/>
<dbReference type="RefSeq" id="WP_170183214.1">
    <property type="nucleotide sequence ID" value="NZ_JBHTGS010000001.1"/>
</dbReference>
<evidence type="ECO:0000313" key="2">
    <source>
        <dbReference type="Proteomes" id="UP000317043"/>
    </source>
</evidence>
<dbReference type="AlphaFoldDB" id="A0A543AU95"/>
<protein>
    <submittedName>
        <fullName evidence="1">Polyketide cyclase/dehydrase/lipid transport protein</fullName>
    </submittedName>
</protein>
<evidence type="ECO:0000313" key="1">
    <source>
        <dbReference type="EMBL" id="TQL76152.1"/>
    </source>
</evidence>
<gene>
    <name evidence="1" type="ORF">FB566_1673</name>
</gene>
<organism evidence="1 2">
    <name type="scientific">Stackebrandtia endophytica</name>
    <dbReference type="NCBI Taxonomy" id="1496996"/>
    <lineage>
        <taxon>Bacteria</taxon>
        <taxon>Bacillati</taxon>
        <taxon>Actinomycetota</taxon>
        <taxon>Actinomycetes</taxon>
        <taxon>Glycomycetales</taxon>
        <taxon>Glycomycetaceae</taxon>
        <taxon>Stackebrandtia</taxon>
    </lineage>
</organism>
<name>A0A543AU95_9ACTN</name>
<dbReference type="SUPFAM" id="SSF55961">
    <property type="entry name" value="Bet v1-like"/>
    <property type="match status" value="1"/>
</dbReference>
<comment type="caution">
    <text evidence="1">The sequence shown here is derived from an EMBL/GenBank/DDBJ whole genome shotgun (WGS) entry which is preliminary data.</text>
</comment>
<accession>A0A543AU95</accession>
<sequence length="143" mass="15729">MRFTDELTIAAPIDVVWGLTVDIEAWPSVTPTITKVERLDSGPLKVGSRAKLTQPAQRPAVWTVTRLEAPHTYAWERRLFKARMVGFHHLEAVPEGTRNTLVLELTGPGSGLLGRLLGRAFRSGIRTENQGFRDRAESIAGGG</sequence>
<dbReference type="Pfam" id="PF10604">
    <property type="entry name" value="Polyketide_cyc2"/>
    <property type="match status" value="1"/>
</dbReference>
<dbReference type="Proteomes" id="UP000317043">
    <property type="component" value="Unassembled WGS sequence"/>
</dbReference>
<dbReference type="InterPro" id="IPR023393">
    <property type="entry name" value="START-like_dom_sf"/>
</dbReference>
<dbReference type="InterPro" id="IPR019587">
    <property type="entry name" value="Polyketide_cyclase/dehydratase"/>
</dbReference>